<sequence>MRHPLVGLETLYVRTVLAGVFYDTEKLPRDGYECHPSNVTGEPLDVAAVMLGLIKKD</sequence>
<dbReference type="Proteomes" id="UP000034107">
    <property type="component" value="Unassembled WGS sequence"/>
</dbReference>
<dbReference type="EMBL" id="LCLS01000037">
    <property type="protein sequence ID" value="KKU20528.1"/>
    <property type="molecule type" value="Genomic_DNA"/>
</dbReference>
<proteinExistence type="predicted"/>
<dbReference type="AlphaFoldDB" id="A0A0G1QRX8"/>
<organism evidence="1 2">
    <name type="scientific">Candidatus Nomurabacteria bacterium GW2011_GWA1_46_11</name>
    <dbReference type="NCBI Taxonomy" id="1618732"/>
    <lineage>
        <taxon>Bacteria</taxon>
        <taxon>Candidatus Nomuraibacteriota</taxon>
    </lineage>
</organism>
<evidence type="ECO:0000313" key="2">
    <source>
        <dbReference type="Proteomes" id="UP000034107"/>
    </source>
</evidence>
<protein>
    <submittedName>
        <fullName evidence="1">Uncharacterized protein</fullName>
    </submittedName>
</protein>
<comment type="caution">
    <text evidence="1">The sequence shown here is derived from an EMBL/GenBank/DDBJ whole genome shotgun (WGS) entry which is preliminary data.</text>
</comment>
<reference evidence="1 2" key="1">
    <citation type="journal article" date="2015" name="Nature">
        <title>rRNA introns, odd ribosomes, and small enigmatic genomes across a large radiation of phyla.</title>
        <authorList>
            <person name="Brown C.T."/>
            <person name="Hug L.A."/>
            <person name="Thomas B.C."/>
            <person name="Sharon I."/>
            <person name="Castelle C.J."/>
            <person name="Singh A."/>
            <person name="Wilkins M.J."/>
            <person name="Williams K.H."/>
            <person name="Banfield J.F."/>
        </authorList>
    </citation>
    <scope>NUCLEOTIDE SEQUENCE [LARGE SCALE GENOMIC DNA]</scope>
</reference>
<accession>A0A0G1QRX8</accession>
<gene>
    <name evidence="1" type="ORF">UX31_C0037G0002</name>
</gene>
<evidence type="ECO:0000313" key="1">
    <source>
        <dbReference type="EMBL" id="KKU20528.1"/>
    </source>
</evidence>
<name>A0A0G1QRX8_9BACT</name>